<sequence>MAIISIREHTAWMISFASSRCNNAQKRNQCIPLKTACIKEVYFPLSKTKSLRHLHIS</sequence>
<proteinExistence type="predicted"/>
<name>A0A0A9BLX3_ARUDO</name>
<reference evidence="1" key="1">
    <citation type="submission" date="2014-09" db="EMBL/GenBank/DDBJ databases">
        <authorList>
            <person name="Magalhaes I.L.F."/>
            <person name="Oliveira U."/>
            <person name="Santos F.R."/>
            <person name="Vidigal T.H.D.A."/>
            <person name="Brescovit A.D."/>
            <person name="Santos A.J."/>
        </authorList>
    </citation>
    <scope>NUCLEOTIDE SEQUENCE</scope>
    <source>
        <tissue evidence="1">Shoot tissue taken approximately 20 cm above the soil surface</tissue>
    </source>
</reference>
<accession>A0A0A9BLX3</accession>
<dbReference type="EMBL" id="GBRH01233509">
    <property type="protein sequence ID" value="JAD64386.1"/>
    <property type="molecule type" value="Transcribed_RNA"/>
</dbReference>
<organism evidence="1">
    <name type="scientific">Arundo donax</name>
    <name type="common">Giant reed</name>
    <name type="synonym">Donax arundinaceus</name>
    <dbReference type="NCBI Taxonomy" id="35708"/>
    <lineage>
        <taxon>Eukaryota</taxon>
        <taxon>Viridiplantae</taxon>
        <taxon>Streptophyta</taxon>
        <taxon>Embryophyta</taxon>
        <taxon>Tracheophyta</taxon>
        <taxon>Spermatophyta</taxon>
        <taxon>Magnoliopsida</taxon>
        <taxon>Liliopsida</taxon>
        <taxon>Poales</taxon>
        <taxon>Poaceae</taxon>
        <taxon>PACMAD clade</taxon>
        <taxon>Arundinoideae</taxon>
        <taxon>Arundineae</taxon>
        <taxon>Arundo</taxon>
    </lineage>
</organism>
<reference evidence="1" key="2">
    <citation type="journal article" date="2015" name="Data Brief">
        <title>Shoot transcriptome of the giant reed, Arundo donax.</title>
        <authorList>
            <person name="Barrero R.A."/>
            <person name="Guerrero F.D."/>
            <person name="Moolhuijzen P."/>
            <person name="Goolsby J.A."/>
            <person name="Tidwell J."/>
            <person name="Bellgard S.E."/>
            <person name="Bellgard M.I."/>
        </authorList>
    </citation>
    <scope>NUCLEOTIDE SEQUENCE</scope>
    <source>
        <tissue evidence="1">Shoot tissue taken approximately 20 cm above the soil surface</tissue>
    </source>
</reference>
<protein>
    <submittedName>
        <fullName evidence="1">Uncharacterized protein</fullName>
    </submittedName>
</protein>
<evidence type="ECO:0000313" key="1">
    <source>
        <dbReference type="EMBL" id="JAD64386.1"/>
    </source>
</evidence>
<dbReference type="AlphaFoldDB" id="A0A0A9BLX3"/>